<dbReference type="Proteomes" id="UP000466586">
    <property type="component" value="Unassembled WGS sequence"/>
</dbReference>
<evidence type="ECO:0000313" key="1">
    <source>
        <dbReference type="EMBL" id="MXV51987.1"/>
    </source>
</evidence>
<gene>
    <name evidence="1" type="ORF">GS399_13475</name>
</gene>
<proteinExistence type="predicted"/>
<reference evidence="1 2" key="1">
    <citation type="submission" date="2019-11" db="EMBL/GenBank/DDBJ databases">
        <title>Pedobacter sp. HMF7647 Genome sequencing and assembly.</title>
        <authorList>
            <person name="Kang H."/>
            <person name="Kim H."/>
            <person name="Joh K."/>
        </authorList>
    </citation>
    <scope>NUCLEOTIDE SEQUENCE [LARGE SCALE GENOMIC DNA]</scope>
    <source>
        <strain evidence="1 2">HMF7647</strain>
    </source>
</reference>
<organism evidence="1 2">
    <name type="scientific">Hufsiella arboris</name>
    <dbReference type="NCBI Taxonomy" id="2695275"/>
    <lineage>
        <taxon>Bacteria</taxon>
        <taxon>Pseudomonadati</taxon>
        <taxon>Bacteroidota</taxon>
        <taxon>Sphingobacteriia</taxon>
        <taxon>Sphingobacteriales</taxon>
        <taxon>Sphingobacteriaceae</taxon>
        <taxon>Hufsiella</taxon>
    </lineage>
</organism>
<dbReference type="RefSeq" id="WP_160845172.1">
    <property type="nucleotide sequence ID" value="NZ_WVHT01000006.1"/>
</dbReference>
<comment type="caution">
    <text evidence="1">The sequence shown here is derived from an EMBL/GenBank/DDBJ whole genome shotgun (WGS) entry which is preliminary data.</text>
</comment>
<dbReference type="EMBL" id="WVHT01000006">
    <property type="protein sequence ID" value="MXV51987.1"/>
    <property type="molecule type" value="Genomic_DNA"/>
</dbReference>
<evidence type="ECO:0000313" key="2">
    <source>
        <dbReference type="Proteomes" id="UP000466586"/>
    </source>
</evidence>
<protein>
    <submittedName>
        <fullName evidence="1">Uncharacterized protein</fullName>
    </submittedName>
</protein>
<keyword evidence="2" id="KW-1185">Reference proteome</keyword>
<name>A0A7K1YBL4_9SPHI</name>
<accession>A0A7K1YBL4</accession>
<sequence length="86" mass="10068">MFDVETILTEAPPFLITIEINRDTTELDIIPHWYSGDDFCCFYIFQAGKELGTVICADINEWEWLTDPDLNWLAQLVGNEIDWHFV</sequence>
<dbReference type="AlphaFoldDB" id="A0A7K1YBL4"/>